<dbReference type="OrthoDB" id="8196042at2759"/>
<name>A0A8S4B783_9TELE</name>
<evidence type="ECO:0000313" key="3">
    <source>
        <dbReference type="Proteomes" id="UP000677803"/>
    </source>
</evidence>
<gene>
    <name evidence="2" type="ORF">MMEN_LOCUS14059</name>
</gene>
<evidence type="ECO:0000256" key="1">
    <source>
        <dbReference type="SAM" id="MobiDB-lite"/>
    </source>
</evidence>
<evidence type="ECO:0000313" key="2">
    <source>
        <dbReference type="EMBL" id="CAG5945367.1"/>
    </source>
</evidence>
<feature type="compositionally biased region" description="Basic and acidic residues" evidence="1">
    <location>
        <begin position="327"/>
        <end position="343"/>
    </location>
</feature>
<sequence>MPKNIVIIDDDKADAPPVAPGDLIGSEAALSFERVPPPPDLLLHAAELPSPKKPNILRGAGRASVVQTPPRGGGATPAPGAAPRIVAVSTAPDGNQSQQQHVMSPGPRSAPAHLRVQLRPVRTLRVAMQVPVVMTSLGQKISTVAVQQPPGAGGVAGHAAILSGPAAAGGGQQQKVVIQTIPAMVPATAENGEKITVQLAKIITIPAHQLAQCQLTGSPGAAKPGATATAPPGLSLLGAPLTVRALAPVGVAPGTQVMRLSVPTATQPQTVVVSQPGGGGGVVTVTAGGRTLLTTPRIISGVLSGSELLIGGGGAAAAQQQLGQSDGEGKPESDGVKTEEPEC</sequence>
<dbReference type="AlphaFoldDB" id="A0A8S4B783"/>
<accession>A0A8S4B783</accession>
<organism evidence="2 3">
    <name type="scientific">Menidia menidia</name>
    <name type="common">Atlantic silverside</name>
    <dbReference type="NCBI Taxonomy" id="238744"/>
    <lineage>
        <taxon>Eukaryota</taxon>
        <taxon>Metazoa</taxon>
        <taxon>Chordata</taxon>
        <taxon>Craniata</taxon>
        <taxon>Vertebrata</taxon>
        <taxon>Euteleostomi</taxon>
        <taxon>Actinopterygii</taxon>
        <taxon>Neopterygii</taxon>
        <taxon>Teleostei</taxon>
        <taxon>Neoteleostei</taxon>
        <taxon>Acanthomorphata</taxon>
        <taxon>Ovalentaria</taxon>
        <taxon>Atherinomorphae</taxon>
        <taxon>Atheriniformes</taxon>
        <taxon>Atherinopsidae</taxon>
        <taxon>Menidiinae</taxon>
        <taxon>Menidia</taxon>
    </lineage>
</organism>
<feature type="compositionally biased region" description="Low complexity" evidence="1">
    <location>
        <begin position="316"/>
        <end position="325"/>
    </location>
</feature>
<dbReference type="EMBL" id="CAJRST010017779">
    <property type="protein sequence ID" value="CAG5945367.1"/>
    <property type="molecule type" value="Genomic_DNA"/>
</dbReference>
<keyword evidence="3" id="KW-1185">Reference proteome</keyword>
<dbReference type="Proteomes" id="UP000677803">
    <property type="component" value="Unassembled WGS sequence"/>
</dbReference>
<protein>
    <submittedName>
        <fullName evidence="2">(Atlantic silverside) hypothetical protein</fullName>
    </submittedName>
</protein>
<proteinExistence type="predicted"/>
<comment type="caution">
    <text evidence="2">The sequence shown here is derived from an EMBL/GenBank/DDBJ whole genome shotgun (WGS) entry which is preliminary data.</text>
</comment>
<reference evidence="2" key="1">
    <citation type="submission" date="2021-05" db="EMBL/GenBank/DDBJ databases">
        <authorList>
            <person name="Tigano A."/>
        </authorList>
    </citation>
    <scope>NUCLEOTIDE SEQUENCE</scope>
</reference>
<feature type="region of interest" description="Disordered" evidence="1">
    <location>
        <begin position="314"/>
        <end position="343"/>
    </location>
</feature>